<reference evidence="1 2" key="1">
    <citation type="submission" date="2020-08" db="EMBL/GenBank/DDBJ databases">
        <authorList>
            <person name="Liu C."/>
            <person name="Sun Q."/>
        </authorList>
    </citation>
    <scope>NUCLEOTIDE SEQUENCE [LARGE SCALE GENOMIC DNA]</scope>
    <source>
        <strain evidence="1 2">NSJ-45</strain>
    </source>
</reference>
<gene>
    <name evidence="1" type="ORF">H8891_13245</name>
</gene>
<comment type="caution">
    <text evidence="1">The sequence shown here is derived from an EMBL/GenBank/DDBJ whole genome shotgun (WGS) entry which is preliminary data.</text>
</comment>
<dbReference type="RefSeq" id="WP_187006796.1">
    <property type="nucleotide sequence ID" value="NZ_JACRWD010000008.1"/>
</dbReference>
<name>A0ABR7K6P8_9FIRM</name>
<dbReference type="Proteomes" id="UP000611796">
    <property type="component" value="Unassembled WGS sequence"/>
</dbReference>
<protein>
    <submittedName>
        <fullName evidence="1">Uncharacterized protein</fullName>
    </submittedName>
</protein>
<sequence length="81" mass="9579">MNYYSSRNFDKSVDKIVTIDKFTYNKDLINTFRVAFSSEIVKGIENLFDIYVSYGERLVQRNNKNEKEKGKEQKTNLVTIE</sequence>
<accession>A0ABR7K6P8</accession>
<keyword evidence="2" id="KW-1185">Reference proteome</keyword>
<proteinExistence type="predicted"/>
<dbReference type="EMBL" id="JACRWD010000008">
    <property type="protein sequence ID" value="MBC6004755.1"/>
    <property type="molecule type" value="Genomic_DNA"/>
</dbReference>
<evidence type="ECO:0000313" key="2">
    <source>
        <dbReference type="Proteomes" id="UP000611796"/>
    </source>
</evidence>
<organism evidence="1 2">
    <name type="scientific">Paeniclostridium hominis</name>
    <dbReference type="NCBI Taxonomy" id="2764329"/>
    <lineage>
        <taxon>Bacteria</taxon>
        <taxon>Bacillati</taxon>
        <taxon>Bacillota</taxon>
        <taxon>Clostridia</taxon>
        <taxon>Peptostreptococcales</taxon>
        <taxon>Peptostreptococcaceae</taxon>
        <taxon>Paeniclostridium</taxon>
    </lineage>
</organism>
<evidence type="ECO:0000313" key="1">
    <source>
        <dbReference type="EMBL" id="MBC6004755.1"/>
    </source>
</evidence>